<dbReference type="GO" id="GO:0007166">
    <property type="term" value="P:cell surface receptor signaling pathway"/>
    <property type="evidence" value="ECO:0007669"/>
    <property type="project" value="InterPro"/>
</dbReference>
<proteinExistence type="predicted"/>
<dbReference type="AlphaFoldDB" id="A0A9E7JSC0"/>
<dbReference type="Pfam" id="PF00069">
    <property type="entry name" value="Pkinase"/>
    <property type="match status" value="1"/>
</dbReference>
<comment type="subcellular location">
    <subcellularLocation>
        <location evidence="1">Membrane</location>
        <topology evidence="1">Single-pass type I membrane protein</topology>
    </subcellularLocation>
</comment>
<keyword evidence="3" id="KW-0808">Transferase</keyword>
<evidence type="ECO:0000259" key="16">
    <source>
        <dbReference type="PROSITE" id="PS50011"/>
    </source>
</evidence>
<keyword evidence="17" id="KW-0675">Receptor</keyword>
<keyword evidence="12" id="KW-0325">Glycoprotein</keyword>
<feature type="chain" id="PRO_5038987038" evidence="15">
    <location>
        <begin position="22"/>
        <end position="1022"/>
    </location>
</feature>
<evidence type="ECO:0000256" key="2">
    <source>
        <dbReference type="ARBA" id="ARBA00022527"/>
    </source>
</evidence>
<dbReference type="Pfam" id="PF13947">
    <property type="entry name" value="GUB_WAK_bind"/>
    <property type="match status" value="3"/>
</dbReference>
<dbReference type="Gene3D" id="2.10.25.10">
    <property type="entry name" value="Laminin"/>
    <property type="match status" value="2"/>
</dbReference>
<dbReference type="PANTHER" id="PTHR27005:SF283">
    <property type="entry name" value="OS02G0633066 PROTEIN"/>
    <property type="match status" value="1"/>
</dbReference>
<evidence type="ECO:0000256" key="1">
    <source>
        <dbReference type="ARBA" id="ARBA00004479"/>
    </source>
</evidence>
<dbReference type="PROSITE" id="PS50011">
    <property type="entry name" value="PROTEIN_KINASE_DOM"/>
    <property type="match status" value="1"/>
</dbReference>
<keyword evidence="2" id="KW-0723">Serine/threonine-protein kinase</keyword>
<dbReference type="PANTHER" id="PTHR27005">
    <property type="entry name" value="WALL-ASSOCIATED RECEPTOR KINASE-LIKE 21"/>
    <property type="match status" value="1"/>
</dbReference>
<dbReference type="SUPFAM" id="SSF57196">
    <property type="entry name" value="EGF/Laminin"/>
    <property type="match status" value="1"/>
</dbReference>
<keyword evidence="8 13" id="KW-0067">ATP-binding</keyword>
<evidence type="ECO:0000256" key="6">
    <source>
        <dbReference type="ARBA" id="ARBA00022741"/>
    </source>
</evidence>
<evidence type="ECO:0000256" key="14">
    <source>
        <dbReference type="SAM" id="Phobius"/>
    </source>
</evidence>
<evidence type="ECO:0000256" key="5">
    <source>
        <dbReference type="ARBA" id="ARBA00022729"/>
    </source>
</evidence>
<evidence type="ECO:0000256" key="12">
    <source>
        <dbReference type="ARBA" id="ARBA00023180"/>
    </source>
</evidence>
<dbReference type="FunFam" id="3.30.200.20:FF:000043">
    <property type="entry name" value="Wall-associated receptor kinase 2"/>
    <property type="match status" value="1"/>
</dbReference>
<dbReference type="Gene3D" id="3.30.200.20">
    <property type="entry name" value="Phosphorylase Kinase, domain 1"/>
    <property type="match status" value="1"/>
</dbReference>
<dbReference type="EMBL" id="CP097504">
    <property type="protein sequence ID" value="URD90826.1"/>
    <property type="molecule type" value="Genomic_DNA"/>
</dbReference>
<dbReference type="PROSITE" id="PS00107">
    <property type="entry name" value="PROTEIN_KINASE_ATP"/>
    <property type="match status" value="1"/>
</dbReference>
<dbReference type="GO" id="GO:0005886">
    <property type="term" value="C:plasma membrane"/>
    <property type="evidence" value="ECO:0007669"/>
    <property type="project" value="TreeGrafter"/>
</dbReference>
<keyword evidence="18" id="KW-1185">Reference proteome</keyword>
<evidence type="ECO:0000256" key="8">
    <source>
        <dbReference type="ARBA" id="ARBA00022840"/>
    </source>
</evidence>
<dbReference type="CDD" id="cd14066">
    <property type="entry name" value="STKc_IRAK"/>
    <property type="match status" value="1"/>
</dbReference>
<dbReference type="InterPro" id="IPR025287">
    <property type="entry name" value="WAK_GUB"/>
</dbReference>
<protein>
    <submittedName>
        <fullName evidence="17">OsWAK receptor-like protein kinase</fullName>
    </submittedName>
</protein>
<dbReference type="InterPro" id="IPR000719">
    <property type="entry name" value="Prot_kinase_dom"/>
</dbReference>
<reference evidence="17" key="1">
    <citation type="submission" date="2022-05" db="EMBL/GenBank/DDBJ databases">
        <title>The Musa troglodytarum L. genome provides insights into the mechanism of non-climacteric behaviour and enrichment of carotenoids.</title>
        <authorList>
            <person name="Wang J."/>
        </authorList>
    </citation>
    <scope>NUCLEOTIDE SEQUENCE</scope>
    <source>
        <tissue evidence="17">Leaf</tissue>
    </source>
</reference>
<dbReference type="FunFam" id="1.10.510.10:FF:000084">
    <property type="entry name" value="Wall-associated receptor kinase 2"/>
    <property type="match status" value="1"/>
</dbReference>
<keyword evidence="7 17" id="KW-0418">Kinase</keyword>
<dbReference type="GO" id="GO:0030247">
    <property type="term" value="F:polysaccharide binding"/>
    <property type="evidence" value="ECO:0007669"/>
    <property type="project" value="InterPro"/>
</dbReference>
<dbReference type="OrthoDB" id="4062651at2759"/>
<dbReference type="Gene3D" id="1.10.510.10">
    <property type="entry name" value="Transferase(Phosphotransferase) domain 1"/>
    <property type="match status" value="1"/>
</dbReference>
<gene>
    <name evidence="17" type="ORF">MUK42_27491</name>
</gene>
<name>A0A9E7JSC0_9LILI</name>
<evidence type="ECO:0000256" key="15">
    <source>
        <dbReference type="SAM" id="SignalP"/>
    </source>
</evidence>
<evidence type="ECO:0000313" key="18">
    <source>
        <dbReference type="Proteomes" id="UP001055439"/>
    </source>
</evidence>
<dbReference type="SMART" id="SM00220">
    <property type="entry name" value="S_TKc"/>
    <property type="match status" value="1"/>
</dbReference>
<dbReference type="InterPro" id="IPR045274">
    <property type="entry name" value="WAK-like"/>
</dbReference>
<evidence type="ECO:0000256" key="3">
    <source>
        <dbReference type="ARBA" id="ARBA00022679"/>
    </source>
</evidence>
<evidence type="ECO:0000256" key="13">
    <source>
        <dbReference type="PROSITE-ProRule" id="PRU10141"/>
    </source>
</evidence>
<keyword evidence="9 14" id="KW-1133">Transmembrane helix</keyword>
<keyword evidence="4 14" id="KW-0812">Transmembrane</keyword>
<dbReference type="CDD" id="cd00054">
    <property type="entry name" value="EGF_CA"/>
    <property type="match status" value="1"/>
</dbReference>
<evidence type="ECO:0000256" key="9">
    <source>
        <dbReference type="ARBA" id="ARBA00022989"/>
    </source>
</evidence>
<dbReference type="InterPro" id="IPR018097">
    <property type="entry name" value="EGF_Ca-bd_CS"/>
</dbReference>
<keyword evidence="5 15" id="KW-0732">Signal</keyword>
<dbReference type="PROSITE" id="PS01187">
    <property type="entry name" value="EGF_CA"/>
    <property type="match status" value="1"/>
</dbReference>
<dbReference type="InterPro" id="IPR017441">
    <property type="entry name" value="Protein_kinase_ATP_BS"/>
</dbReference>
<feature type="domain" description="Protein kinase" evidence="16">
    <location>
        <begin position="590"/>
        <end position="861"/>
    </location>
</feature>
<dbReference type="SUPFAM" id="SSF56112">
    <property type="entry name" value="Protein kinase-like (PK-like)"/>
    <property type="match status" value="1"/>
</dbReference>
<accession>A0A9E7JSC0</accession>
<dbReference type="PROSITE" id="PS00108">
    <property type="entry name" value="PROTEIN_KINASE_ST"/>
    <property type="match status" value="1"/>
</dbReference>
<evidence type="ECO:0000256" key="4">
    <source>
        <dbReference type="ARBA" id="ARBA00022692"/>
    </source>
</evidence>
<evidence type="ECO:0000313" key="17">
    <source>
        <dbReference type="EMBL" id="URD90826.1"/>
    </source>
</evidence>
<dbReference type="GO" id="GO:0004674">
    <property type="term" value="F:protein serine/threonine kinase activity"/>
    <property type="evidence" value="ECO:0007669"/>
    <property type="project" value="UniProtKB-KW"/>
</dbReference>
<evidence type="ECO:0000256" key="7">
    <source>
        <dbReference type="ARBA" id="ARBA00022777"/>
    </source>
</evidence>
<evidence type="ECO:0000256" key="10">
    <source>
        <dbReference type="ARBA" id="ARBA00023136"/>
    </source>
</evidence>
<dbReference type="InterPro" id="IPR008271">
    <property type="entry name" value="Ser/Thr_kinase_AS"/>
</dbReference>
<sequence length="1022" mass="115687">MGWVEVLLLLLKLSSMGSTKAEIASTKAPFDLPSNCMKRCGTIDIEYPFGIGTGCYREGFNLTCTDNTTKPLRLFLGDGKLMITRIDLDNGTVRVKTPVITMGVDHEFINVPLIDLQKWPYSLRSLYQEVQNFYTIDTYNRLYVSGCSVVADLVDPTTNRTIDTCITRCTSNDNSHCILSLYDWNSTSLEVRLTRLNQSDLYLLDASIIKVFVYDYYNSTTDDLQRTVKGNSSEVETALSWYIKDYPTCEEAKKNMKTYACISPNSDCYDVVNYAYTNYNFGYICRCSLNHKGNPYLANGCTDTSSILVPRKDCPTECGGVNISFPFGLEEHCYRSQAFALTCNKTSNPPTLIFQGYYIVHSISLKHGQLLASAPNRTTTSYYYSYYFYDNYYLDLEQLSTFSWVIESQNCEEARQNGTTFACVDKNSLCVNITKISNEDIWGYRCNCPEGYQGNPYIANGCKDIDECSIPNKNVCNGICRNTIGGYECLPDKKQTVLNKKERLVKLKLECYCAGVVIGVSLGSGLLLLSISFIILRKKWKQRKQKKIRERHFHQNHGLLLQQLISSNEDVAERTKIFSLEEIEKATNNFDETRVLGRGGHGTVYKGILSDQRVVAIKKSKIVKKSEIDQFINEVAILSQINHRNIVRLFGCCLETEVPLLVYEFISNGTLADHLHVSDGNSTLSWEARLKIATETAGALAYLHSAASISILHRDVKSSNILLDDHFMAKVSDFGASRFIPLDETHIITVIQGTFGYLDPEYYQTSQLTEKSDVYSFGVILLELLTGKKPVFSIEHENRQNLSMHFLQAMKEKHSFDLVEDRVMKEGTKQELLEIIQLIEMCLKLNGIERPTMKEVEHKLQNLRRIGKKKGCPITEVDQTTEGTSRNYSLEKEFLWSLYNPRIEYPFGIGNGCYRKGFNLTCTNNTAKPPRLFLGDGKLEITGIDLDNGTVGVKTPIIIMGVDQEFIDVRLIDLQNWPYSLTSLNLETQNSYVVYTNNLLYVSGCSVIADLVDLTINRTVDT</sequence>
<dbReference type="Proteomes" id="UP001055439">
    <property type="component" value="Chromosome 2"/>
</dbReference>
<evidence type="ECO:0000256" key="11">
    <source>
        <dbReference type="ARBA" id="ARBA00023157"/>
    </source>
</evidence>
<keyword evidence="6 13" id="KW-0547">Nucleotide-binding</keyword>
<dbReference type="GO" id="GO:0005524">
    <property type="term" value="F:ATP binding"/>
    <property type="evidence" value="ECO:0007669"/>
    <property type="project" value="UniProtKB-UniRule"/>
</dbReference>
<feature type="transmembrane region" description="Helical" evidence="14">
    <location>
        <begin position="514"/>
        <end position="536"/>
    </location>
</feature>
<keyword evidence="11" id="KW-1015">Disulfide bond</keyword>
<organism evidence="17 18">
    <name type="scientific">Musa troglodytarum</name>
    <name type="common">fe'i banana</name>
    <dbReference type="NCBI Taxonomy" id="320322"/>
    <lineage>
        <taxon>Eukaryota</taxon>
        <taxon>Viridiplantae</taxon>
        <taxon>Streptophyta</taxon>
        <taxon>Embryophyta</taxon>
        <taxon>Tracheophyta</taxon>
        <taxon>Spermatophyta</taxon>
        <taxon>Magnoliopsida</taxon>
        <taxon>Liliopsida</taxon>
        <taxon>Zingiberales</taxon>
        <taxon>Musaceae</taxon>
        <taxon>Musa</taxon>
    </lineage>
</organism>
<dbReference type="InterPro" id="IPR011009">
    <property type="entry name" value="Kinase-like_dom_sf"/>
</dbReference>
<dbReference type="GO" id="GO:0005509">
    <property type="term" value="F:calcium ion binding"/>
    <property type="evidence" value="ECO:0007669"/>
    <property type="project" value="InterPro"/>
</dbReference>
<feature type="binding site" evidence="13">
    <location>
        <position position="625"/>
    </location>
    <ligand>
        <name>ATP</name>
        <dbReference type="ChEBI" id="CHEBI:30616"/>
    </ligand>
</feature>
<feature type="signal peptide" evidence="15">
    <location>
        <begin position="1"/>
        <end position="21"/>
    </location>
</feature>
<keyword evidence="10 14" id="KW-0472">Membrane</keyword>